<dbReference type="AlphaFoldDB" id="A0ABD6EL46"/>
<evidence type="ECO:0008006" key="9">
    <source>
        <dbReference type="Google" id="ProtNLM"/>
    </source>
</evidence>
<dbReference type="Pfam" id="PF10272">
    <property type="entry name" value="Tmpp129"/>
    <property type="match status" value="1"/>
</dbReference>
<proteinExistence type="inferred from homology"/>
<dbReference type="EMBL" id="JBGFUD010002510">
    <property type="protein sequence ID" value="MFH4977683.1"/>
    <property type="molecule type" value="Genomic_DNA"/>
</dbReference>
<feature type="transmembrane region" description="Helical" evidence="6">
    <location>
        <begin position="12"/>
        <end position="41"/>
    </location>
</feature>
<keyword evidence="8" id="KW-1185">Reference proteome</keyword>
<keyword evidence="5 6" id="KW-0472">Membrane</keyword>
<evidence type="ECO:0000256" key="6">
    <source>
        <dbReference type="SAM" id="Phobius"/>
    </source>
</evidence>
<feature type="transmembrane region" description="Helical" evidence="6">
    <location>
        <begin position="93"/>
        <end position="115"/>
    </location>
</feature>
<evidence type="ECO:0000256" key="1">
    <source>
        <dbReference type="ARBA" id="ARBA00004141"/>
    </source>
</evidence>
<evidence type="ECO:0000256" key="3">
    <source>
        <dbReference type="ARBA" id="ARBA00022692"/>
    </source>
</evidence>
<evidence type="ECO:0000256" key="4">
    <source>
        <dbReference type="ARBA" id="ARBA00022989"/>
    </source>
</evidence>
<protein>
    <recommendedName>
        <fullName evidence="9">Transmembrane protein 129</fullName>
    </recommendedName>
</protein>
<dbReference type="PANTHER" id="PTHR31322">
    <property type="entry name" value="E3 UBIQUITIN-PROTEIN LIGASE TM129"/>
    <property type="match status" value="1"/>
</dbReference>
<dbReference type="Proteomes" id="UP001608902">
    <property type="component" value="Unassembled WGS sequence"/>
</dbReference>
<name>A0ABD6EL46_9BILA</name>
<keyword evidence="4 6" id="KW-1133">Transmembrane helix</keyword>
<reference evidence="7 8" key="1">
    <citation type="submission" date="2024-08" db="EMBL/GenBank/DDBJ databases">
        <title>Gnathostoma spinigerum genome.</title>
        <authorList>
            <person name="Gonzalez-Bertolin B."/>
            <person name="Monzon S."/>
            <person name="Zaballos A."/>
            <person name="Jimenez P."/>
            <person name="Dekumyoy P."/>
            <person name="Varona S."/>
            <person name="Cuesta I."/>
            <person name="Sumanam S."/>
            <person name="Adisakwattana P."/>
            <person name="Gasser R.B."/>
            <person name="Hernandez-Gonzalez A."/>
            <person name="Young N.D."/>
            <person name="Perteguer M.J."/>
        </authorList>
    </citation>
    <scope>NUCLEOTIDE SEQUENCE [LARGE SCALE GENOMIC DNA]</scope>
    <source>
        <strain evidence="7">AL3</strain>
        <tissue evidence="7">Liver</tissue>
    </source>
</reference>
<evidence type="ECO:0000313" key="7">
    <source>
        <dbReference type="EMBL" id="MFH4977683.1"/>
    </source>
</evidence>
<evidence type="ECO:0000313" key="8">
    <source>
        <dbReference type="Proteomes" id="UP001608902"/>
    </source>
</evidence>
<dbReference type="InterPro" id="IPR018801">
    <property type="entry name" value="TM129"/>
</dbReference>
<comment type="subcellular location">
    <subcellularLocation>
        <location evidence="1">Membrane</location>
        <topology evidence="1">Multi-pass membrane protein</topology>
    </subcellularLocation>
</comment>
<dbReference type="PANTHER" id="PTHR31322:SF2">
    <property type="entry name" value="E3 UBIQUITIN-PROTEIN LIGASE TM129"/>
    <property type="match status" value="1"/>
</dbReference>
<sequence length="370" mass="42845">MVEYCLLYSVLYSLFCICIMFPPPEFISAGVTIPNFFSYLLGDERFDFIEYHLRRTLLTIAVHSFLPLGYFISLELVQDEPIFVLHPRDLLHWLAHLSVLFFLGTLSFATIRYLINWKSHPIIKNLLQYDRQWKQVADSINSEYRDIENYTLSLAGNDKVILTNSWILSCTNYSVRCAQVSDTRLKAIRADEHPISLHRTFEGPTQYVDIEVQSVTDKHSPFVIRIRSDSFRDIRAKLSRPIEIARDIVFKQSLNDRFVAAFVEQVHNNPRSISRSYTELEPCLGCTVEVANVKLTKNCVDVEEVDEEGRQRPNCSQCYCRPMWCETCMARIFAAKQDQGHPENWIPGKATCPTCRAVFCIFDVSLIDRT</sequence>
<evidence type="ECO:0000256" key="5">
    <source>
        <dbReference type="ARBA" id="ARBA00023136"/>
    </source>
</evidence>
<comment type="similarity">
    <text evidence="2">Belongs to the TMEM129 family.</text>
</comment>
<comment type="caution">
    <text evidence="7">The sequence shown here is derived from an EMBL/GenBank/DDBJ whole genome shotgun (WGS) entry which is preliminary data.</text>
</comment>
<organism evidence="7 8">
    <name type="scientific">Gnathostoma spinigerum</name>
    <dbReference type="NCBI Taxonomy" id="75299"/>
    <lineage>
        <taxon>Eukaryota</taxon>
        <taxon>Metazoa</taxon>
        <taxon>Ecdysozoa</taxon>
        <taxon>Nematoda</taxon>
        <taxon>Chromadorea</taxon>
        <taxon>Rhabditida</taxon>
        <taxon>Spirurina</taxon>
        <taxon>Gnathostomatomorpha</taxon>
        <taxon>Gnathostomatoidea</taxon>
        <taxon>Gnathostomatidae</taxon>
        <taxon>Gnathostoma</taxon>
    </lineage>
</organism>
<dbReference type="GO" id="GO:0016020">
    <property type="term" value="C:membrane"/>
    <property type="evidence" value="ECO:0007669"/>
    <property type="project" value="UniProtKB-SubCell"/>
</dbReference>
<keyword evidence="3 6" id="KW-0812">Transmembrane</keyword>
<gene>
    <name evidence="7" type="ORF">AB6A40_004392</name>
</gene>
<accession>A0ABD6EL46</accession>
<evidence type="ECO:0000256" key="2">
    <source>
        <dbReference type="ARBA" id="ARBA00007332"/>
    </source>
</evidence>